<dbReference type="InterPro" id="IPR044855">
    <property type="entry name" value="CoA-Trfase_III_dom3_sf"/>
</dbReference>
<proteinExistence type="predicted"/>
<dbReference type="Gene3D" id="3.40.50.10540">
    <property type="entry name" value="Crotonobetainyl-coa:carnitine coa-transferase, domain 1"/>
    <property type="match status" value="1"/>
</dbReference>
<dbReference type="Proteomes" id="UP001172778">
    <property type="component" value="Unassembled WGS sequence"/>
</dbReference>
<evidence type="ECO:0000313" key="3">
    <source>
        <dbReference type="Proteomes" id="UP001172778"/>
    </source>
</evidence>
<dbReference type="Pfam" id="PF02515">
    <property type="entry name" value="CoA_transf_3"/>
    <property type="match status" value="1"/>
</dbReference>
<sequence length="383" mass="40181">MGPLKGIRVVEFAGVGPAPYCGMLLADLGADVTIIERPGGDPASRALGFTEPRANVLNRGKRSLALDLKQPAGLAVARRLLAQADALIEGYRPGVMERLGLGPEPCLAANPRLIYGRMTGWGQTGPLAQAAGHDLNFVALSGALGLSRRAEGAPTVPATVVGDMGGGGLFLAFGLVCALLEARHSGLGQVIDAAVVDGSASLTSLIWALKASGGWSNAPAPHVFRYDSPFYDCFACADGKWISLGPIEPPFYQLLLEKLELTSAVTGKQFDASNWPALKATIARRIAERSQAEWCRRLEGSDVCFAPVLDLDELPQHPQHQARQSFIEVAGHTQPAPAPRFSRTAAAPPSAPPRPGEHGTAILLDYGYDEAEIAALTASGVVG</sequence>
<evidence type="ECO:0000313" key="2">
    <source>
        <dbReference type="EMBL" id="MDK2122825.1"/>
    </source>
</evidence>
<name>A0ABT7DRY2_9NEIS</name>
<dbReference type="PANTHER" id="PTHR48228:SF5">
    <property type="entry name" value="ALPHA-METHYLACYL-COA RACEMASE"/>
    <property type="match status" value="1"/>
</dbReference>
<keyword evidence="3" id="KW-1185">Reference proteome</keyword>
<dbReference type="EMBL" id="JARRAF010000002">
    <property type="protein sequence ID" value="MDK2122825.1"/>
    <property type="molecule type" value="Genomic_DNA"/>
</dbReference>
<accession>A0ABT7DRY2</accession>
<dbReference type="InterPro" id="IPR003673">
    <property type="entry name" value="CoA-Trfase_fam_III"/>
</dbReference>
<dbReference type="InterPro" id="IPR023606">
    <property type="entry name" value="CoA-Trfase_III_dom_1_sf"/>
</dbReference>
<feature type="region of interest" description="Disordered" evidence="1">
    <location>
        <begin position="333"/>
        <end position="360"/>
    </location>
</feature>
<evidence type="ECO:0000256" key="1">
    <source>
        <dbReference type="SAM" id="MobiDB-lite"/>
    </source>
</evidence>
<dbReference type="RefSeq" id="WP_284099113.1">
    <property type="nucleotide sequence ID" value="NZ_JARRAF010000002.1"/>
</dbReference>
<reference evidence="2" key="1">
    <citation type="submission" date="2023-03" db="EMBL/GenBank/DDBJ databases">
        <title>Chitinimonas shenzhenensis gen. nov., sp. nov., a novel member of family Burkholderiaceae isolated from activated sludge collected in Shen Zhen, China.</title>
        <authorList>
            <person name="Wang X."/>
        </authorList>
    </citation>
    <scope>NUCLEOTIDE SEQUENCE</scope>
    <source>
        <strain evidence="2">DQS-5</strain>
    </source>
</reference>
<dbReference type="InterPro" id="IPR050509">
    <property type="entry name" value="CoA-transferase_III"/>
</dbReference>
<dbReference type="PANTHER" id="PTHR48228">
    <property type="entry name" value="SUCCINYL-COA--D-CITRAMALATE COA-TRANSFERASE"/>
    <property type="match status" value="1"/>
</dbReference>
<organism evidence="2 3">
    <name type="scientific">Parachitinimonas caeni</name>
    <dbReference type="NCBI Taxonomy" id="3031301"/>
    <lineage>
        <taxon>Bacteria</taxon>
        <taxon>Pseudomonadati</taxon>
        <taxon>Pseudomonadota</taxon>
        <taxon>Betaproteobacteria</taxon>
        <taxon>Neisseriales</taxon>
        <taxon>Chitinibacteraceae</taxon>
        <taxon>Parachitinimonas</taxon>
    </lineage>
</organism>
<dbReference type="Gene3D" id="3.30.1540.10">
    <property type="entry name" value="formyl-coa transferase, domain 3"/>
    <property type="match status" value="1"/>
</dbReference>
<dbReference type="SUPFAM" id="SSF89796">
    <property type="entry name" value="CoA-transferase family III (CaiB/BaiF)"/>
    <property type="match status" value="1"/>
</dbReference>
<protein>
    <submittedName>
        <fullName evidence="2">CaiB/BaiF CoA-transferase family protein</fullName>
    </submittedName>
</protein>
<feature type="compositionally biased region" description="Low complexity" evidence="1">
    <location>
        <begin position="339"/>
        <end position="348"/>
    </location>
</feature>
<comment type="caution">
    <text evidence="2">The sequence shown here is derived from an EMBL/GenBank/DDBJ whole genome shotgun (WGS) entry which is preliminary data.</text>
</comment>
<gene>
    <name evidence="2" type="ORF">PZA18_02040</name>
</gene>